<dbReference type="EMBL" id="GL732540">
    <property type="protein sequence ID" value="EFX82403.1"/>
    <property type="molecule type" value="Genomic_DNA"/>
</dbReference>
<dbReference type="KEGG" id="dpx:DAPPUDRAFT_241311"/>
<organism evidence="1 2">
    <name type="scientific">Daphnia pulex</name>
    <name type="common">Water flea</name>
    <dbReference type="NCBI Taxonomy" id="6669"/>
    <lineage>
        <taxon>Eukaryota</taxon>
        <taxon>Metazoa</taxon>
        <taxon>Ecdysozoa</taxon>
        <taxon>Arthropoda</taxon>
        <taxon>Crustacea</taxon>
        <taxon>Branchiopoda</taxon>
        <taxon>Diplostraca</taxon>
        <taxon>Cladocera</taxon>
        <taxon>Anomopoda</taxon>
        <taxon>Daphniidae</taxon>
        <taxon>Daphnia</taxon>
    </lineage>
</organism>
<gene>
    <name evidence="1" type="ORF">DAPPUDRAFT_241311</name>
</gene>
<evidence type="ECO:0000313" key="1">
    <source>
        <dbReference type="EMBL" id="EFX82403.1"/>
    </source>
</evidence>
<protein>
    <submittedName>
        <fullName evidence="1">Uncharacterized protein</fullName>
    </submittedName>
</protein>
<dbReference type="InParanoid" id="E9GDY2"/>
<evidence type="ECO:0000313" key="2">
    <source>
        <dbReference type="Proteomes" id="UP000000305"/>
    </source>
</evidence>
<dbReference type="PhylomeDB" id="E9GDY2"/>
<accession>E9GDY2</accession>
<dbReference type="Proteomes" id="UP000000305">
    <property type="component" value="Unassembled WGS sequence"/>
</dbReference>
<dbReference type="OrthoDB" id="10487538at2759"/>
<sequence length="151" mass="16874">MNVPSRDQVVTLSKQMNCLQSQASTNWKTRYFSVPKVIELETVLTTSTIAIRDRPKVDNSEKSHITPTLINNPYPGVENYTLYSTARLGLLPSNAKPLMPEFGPVINDVTSFNYPITVPQCGDIDPSVRSVFIAVISAADNFERRSKIRQT</sequence>
<keyword evidence="2" id="KW-1185">Reference proteome</keyword>
<dbReference type="AlphaFoldDB" id="E9GDY2"/>
<name>E9GDY2_DAPPU</name>
<dbReference type="HOGENOM" id="CLU_1733326_0_0_1"/>
<reference evidence="1 2" key="1">
    <citation type="journal article" date="2011" name="Science">
        <title>The ecoresponsive genome of Daphnia pulex.</title>
        <authorList>
            <person name="Colbourne J.K."/>
            <person name="Pfrender M.E."/>
            <person name="Gilbert D."/>
            <person name="Thomas W.K."/>
            <person name="Tucker A."/>
            <person name="Oakley T.H."/>
            <person name="Tokishita S."/>
            <person name="Aerts A."/>
            <person name="Arnold G.J."/>
            <person name="Basu M.K."/>
            <person name="Bauer D.J."/>
            <person name="Caceres C.E."/>
            <person name="Carmel L."/>
            <person name="Casola C."/>
            <person name="Choi J.H."/>
            <person name="Detter J.C."/>
            <person name="Dong Q."/>
            <person name="Dusheyko S."/>
            <person name="Eads B.D."/>
            <person name="Frohlich T."/>
            <person name="Geiler-Samerotte K.A."/>
            <person name="Gerlach D."/>
            <person name="Hatcher P."/>
            <person name="Jogdeo S."/>
            <person name="Krijgsveld J."/>
            <person name="Kriventseva E.V."/>
            <person name="Kultz D."/>
            <person name="Laforsch C."/>
            <person name="Lindquist E."/>
            <person name="Lopez J."/>
            <person name="Manak J.R."/>
            <person name="Muller J."/>
            <person name="Pangilinan J."/>
            <person name="Patwardhan R.P."/>
            <person name="Pitluck S."/>
            <person name="Pritham E.J."/>
            <person name="Rechtsteiner A."/>
            <person name="Rho M."/>
            <person name="Rogozin I.B."/>
            <person name="Sakarya O."/>
            <person name="Salamov A."/>
            <person name="Schaack S."/>
            <person name="Shapiro H."/>
            <person name="Shiga Y."/>
            <person name="Skalitzky C."/>
            <person name="Smith Z."/>
            <person name="Souvorov A."/>
            <person name="Sung W."/>
            <person name="Tang Z."/>
            <person name="Tsuchiya D."/>
            <person name="Tu H."/>
            <person name="Vos H."/>
            <person name="Wang M."/>
            <person name="Wolf Y.I."/>
            <person name="Yamagata H."/>
            <person name="Yamada T."/>
            <person name="Ye Y."/>
            <person name="Shaw J.R."/>
            <person name="Andrews J."/>
            <person name="Crease T.J."/>
            <person name="Tang H."/>
            <person name="Lucas S.M."/>
            <person name="Robertson H.M."/>
            <person name="Bork P."/>
            <person name="Koonin E.V."/>
            <person name="Zdobnov E.M."/>
            <person name="Grigoriev I.V."/>
            <person name="Lynch M."/>
            <person name="Boore J.L."/>
        </authorList>
    </citation>
    <scope>NUCLEOTIDE SEQUENCE [LARGE SCALE GENOMIC DNA]</scope>
</reference>
<proteinExistence type="predicted"/>